<dbReference type="Proteomes" id="UP000046395">
    <property type="component" value="Unassembled WGS sequence"/>
</dbReference>
<dbReference type="WBParaSite" id="TMUE_0000001746.1">
    <property type="protein sequence ID" value="TMUE_0000001746.1"/>
    <property type="gene ID" value="WBGene00297623"/>
</dbReference>
<evidence type="ECO:0000256" key="1">
    <source>
        <dbReference type="SAM" id="SignalP"/>
    </source>
</evidence>
<evidence type="ECO:0000313" key="3">
    <source>
        <dbReference type="WBParaSite" id="TMUE_0000001746.1"/>
    </source>
</evidence>
<name>A0A5S6Q3D9_TRIMR</name>
<feature type="chain" id="PRO_5024389406" evidence="1">
    <location>
        <begin position="25"/>
        <end position="130"/>
    </location>
</feature>
<protein>
    <submittedName>
        <fullName evidence="3">Uncharacterized protein</fullName>
    </submittedName>
</protein>
<sequence length="130" mass="14108">MYYSTKTMIILFYLTICLVMSRKAENVCVARKIRAPNSDQAFAVRRKSPDYSSGALAMGTGSPSKIVHPIKLQLITDTLTFNITNGAIMLQISWVNKLSRLKDGTGQSGSGQGLVSVPSVPLYAAQRPIA</sequence>
<reference evidence="3" key="1">
    <citation type="submission" date="2019-12" db="UniProtKB">
        <authorList>
            <consortium name="WormBaseParasite"/>
        </authorList>
    </citation>
    <scope>IDENTIFICATION</scope>
</reference>
<dbReference type="AlphaFoldDB" id="A0A5S6Q3D9"/>
<feature type="signal peptide" evidence="1">
    <location>
        <begin position="1"/>
        <end position="24"/>
    </location>
</feature>
<proteinExistence type="predicted"/>
<accession>A0A5S6Q3D9</accession>
<keyword evidence="1" id="KW-0732">Signal</keyword>
<evidence type="ECO:0000313" key="2">
    <source>
        <dbReference type="Proteomes" id="UP000046395"/>
    </source>
</evidence>
<organism evidence="2 3">
    <name type="scientific">Trichuris muris</name>
    <name type="common">Mouse whipworm</name>
    <dbReference type="NCBI Taxonomy" id="70415"/>
    <lineage>
        <taxon>Eukaryota</taxon>
        <taxon>Metazoa</taxon>
        <taxon>Ecdysozoa</taxon>
        <taxon>Nematoda</taxon>
        <taxon>Enoplea</taxon>
        <taxon>Dorylaimia</taxon>
        <taxon>Trichinellida</taxon>
        <taxon>Trichuridae</taxon>
        <taxon>Trichuris</taxon>
    </lineage>
</organism>
<keyword evidence="2" id="KW-1185">Reference proteome</keyword>